<dbReference type="InterPro" id="IPR028098">
    <property type="entry name" value="Glyco_trans_4-like_N"/>
</dbReference>
<organism evidence="3 4">
    <name type="scientific">Candidatus Uhrbacteria bacterium CG_4_9_14_0_2_um_filter_41_50</name>
    <dbReference type="NCBI Taxonomy" id="1975031"/>
    <lineage>
        <taxon>Bacteria</taxon>
        <taxon>Candidatus Uhriibacteriota</taxon>
    </lineage>
</organism>
<feature type="domain" description="Glycosyl transferase family 1" evidence="1">
    <location>
        <begin position="226"/>
        <end position="380"/>
    </location>
</feature>
<dbReference type="PANTHER" id="PTHR45947:SF13">
    <property type="entry name" value="TRANSFERASE"/>
    <property type="match status" value="1"/>
</dbReference>
<name>A0A2M8ENW6_9BACT</name>
<dbReference type="PANTHER" id="PTHR45947">
    <property type="entry name" value="SULFOQUINOVOSYL TRANSFERASE SQD2"/>
    <property type="match status" value="1"/>
</dbReference>
<dbReference type="Pfam" id="PF13439">
    <property type="entry name" value="Glyco_transf_4"/>
    <property type="match status" value="1"/>
</dbReference>
<accession>A0A2M8ENW6</accession>
<dbReference type="Pfam" id="PF00534">
    <property type="entry name" value="Glycos_transf_1"/>
    <property type="match status" value="1"/>
</dbReference>
<dbReference type="AlphaFoldDB" id="A0A2M8ENW6"/>
<dbReference type="InterPro" id="IPR050194">
    <property type="entry name" value="Glycosyltransferase_grp1"/>
</dbReference>
<reference evidence="4" key="1">
    <citation type="submission" date="2017-09" db="EMBL/GenBank/DDBJ databases">
        <title>Depth-based differentiation of microbial function through sediment-hosted aquifers and enrichment of novel symbionts in the deep terrestrial subsurface.</title>
        <authorList>
            <person name="Probst A.J."/>
            <person name="Ladd B."/>
            <person name="Jarett J.K."/>
            <person name="Geller-Mcgrath D.E."/>
            <person name="Sieber C.M.K."/>
            <person name="Emerson J.B."/>
            <person name="Anantharaman K."/>
            <person name="Thomas B.C."/>
            <person name="Malmstrom R."/>
            <person name="Stieglmeier M."/>
            <person name="Klingl A."/>
            <person name="Woyke T."/>
            <person name="Ryan C.M."/>
            <person name="Banfield J.F."/>
        </authorList>
    </citation>
    <scope>NUCLEOTIDE SEQUENCE [LARGE SCALE GENOMIC DNA]</scope>
</reference>
<dbReference type="InterPro" id="IPR001296">
    <property type="entry name" value="Glyco_trans_1"/>
</dbReference>
<evidence type="ECO:0008006" key="5">
    <source>
        <dbReference type="Google" id="ProtNLM"/>
    </source>
</evidence>
<dbReference type="GO" id="GO:0016757">
    <property type="term" value="F:glycosyltransferase activity"/>
    <property type="evidence" value="ECO:0007669"/>
    <property type="project" value="InterPro"/>
</dbReference>
<evidence type="ECO:0000259" key="2">
    <source>
        <dbReference type="Pfam" id="PF13439"/>
    </source>
</evidence>
<evidence type="ECO:0000259" key="1">
    <source>
        <dbReference type="Pfam" id="PF00534"/>
    </source>
</evidence>
<proteinExistence type="predicted"/>
<protein>
    <recommendedName>
        <fullName evidence="5">Glycosyltransferase family 1 protein</fullName>
    </recommendedName>
</protein>
<dbReference type="EMBL" id="PFSI01000050">
    <property type="protein sequence ID" value="PJC24347.1"/>
    <property type="molecule type" value="Genomic_DNA"/>
</dbReference>
<dbReference type="SUPFAM" id="SSF53756">
    <property type="entry name" value="UDP-Glycosyltransferase/glycogen phosphorylase"/>
    <property type="match status" value="1"/>
</dbReference>
<dbReference type="Proteomes" id="UP000230251">
    <property type="component" value="Unassembled WGS sequence"/>
</dbReference>
<gene>
    <name evidence="3" type="ORF">CO057_03410</name>
</gene>
<feature type="domain" description="Glycosyltransferase subfamily 4-like N-terminal" evidence="2">
    <location>
        <begin position="15"/>
        <end position="214"/>
    </location>
</feature>
<evidence type="ECO:0000313" key="3">
    <source>
        <dbReference type="EMBL" id="PJC24347.1"/>
    </source>
</evidence>
<evidence type="ECO:0000313" key="4">
    <source>
        <dbReference type="Proteomes" id="UP000230251"/>
    </source>
</evidence>
<dbReference type="Gene3D" id="3.40.50.2000">
    <property type="entry name" value="Glycogen Phosphorylase B"/>
    <property type="match status" value="2"/>
</dbReference>
<sequence length="407" mass="46459">MRIIHVNKYYYDRAGAEIYMLDLMRLQEEDGHQVAPFSMDYPKNFPSNWSDYFVSEIQTEAGVGRGFGKLKQFKRALWSREAYIKMSKMIDVFNPDVVHVHNIYTQISPSILKACQKHKVPAVMTVHDYALLSANYSLWSKDGSMDLNKLGILATAKTKFIKDSFVATLVLSIIQKWHKWRRLYDKHIGRYFADSRFVKDLMVKNGYDEEKISVKFPFFSGAREEFARKDKGYILFAGRLEQYKGVQTLIKAMKEFPAVELKIAGSGNYEKELRKIAKGMKNVEFVGWISGHAKDDLQAGARVSVVPSIWNEPAGIVIFESLEKGVPVIVSDAGGMKEIVEDKISGRVFRAGDVKDLARVLREFIYDKSYADSIGESAMQRAVEIGNPEQHLKEIIDVYKGLMDKDD</sequence>
<comment type="caution">
    <text evidence="3">The sequence shown here is derived from an EMBL/GenBank/DDBJ whole genome shotgun (WGS) entry which is preliminary data.</text>
</comment>